<name>A0A0F9SJ08_9ZZZZ</name>
<accession>A0A0F9SJ08</accession>
<dbReference type="EMBL" id="LAZR01002497">
    <property type="protein sequence ID" value="KKN29308.1"/>
    <property type="molecule type" value="Genomic_DNA"/>
</dbReference>
<evidence type="ECO:0000313" key="1">
    <source>
        <dbReference type="EMBL" id="KKN29308.1"/>
    </source>
</evidence>
<proteinExistence type="predicted"/>
<gene>
    <name evidence="1" type="ORF">LCGC14_0845640</name>
</gene>
<reference evidence="1" key="1">
    <citation type="journal article" date="2015" name="Nature">
        <title>Complex archaea that bridge the gap between prokaryotes and eukaryotes.</title>
        <authorList>
            <person name="Spang A."/>
            <person name="Saw J.H."/>
            <person name="Jorgensen S.L."/>
            <person name="Zaremba-Niedzwiedzka K."/>
            <person name="Martijn J."/>
            <person name="Lind A.E."/>
            <person name="van Eijk R."/>
            <person name="Schleper C."/>
            <person name="Guy L."/>
            <person name="Ettema T.J."/>
        </authorList>
    </citation>
    <scope>NUCLEOTIDE SEQUENCE</scope>
</reference>
<organism evidence="1">
    <name type="scientific">marine sediment metagenome</name>
    <dbReference type="NCBI Taxonomy" id="412755"/>
    <lineage>
        <taxon>unclassified sequences</taxon>
        <taxon>metagenomes</taxon>
        <taxon>ecological metagenomes</taxon>
    </lineage>
</organism>
<protein>
    <submittedName>
        <fullName evidence="1">Uncharacterized protein</fullName>
    </submittedName>
</protein>
<dbReference type="AlphaFoldDB" id="A0A0F9SJ08"/>
<comment type="caution">
    <text evidence="1">The sequence shown here is derived from an EMBL/GenBank/DDBJ whole genome shotgun (WGS) entry which is preliminary data.</text>
</comment>
<sequence>MDKDQFNDQTFQDLLRSRSSWTPPLTALPRPPHGPYTRTGEPIYKIIGSADVDYDVRPGDTVTLTIPTYNDKRIMCGRLVMVRQIRQPQHVGAMMAVIVPEGTLEIALRE</sequence>